<evidence type="ECO:0000313" key="2">
    <source>
        <dbReference type="EMBL" id="CAE81075.1"/>
    </source>
</evidence>
<dbReference type="HOGENOM" id="CLU_1923474_0_0_7"/>
<gene>
    <name evidence="2" type="ordered locus">Bd3706</name>
</gene>
<dbReference type="Proteomes" id="UP000008080">
    <property type="component" value="Chromosome"/>
</dbReference>
<protein>
    <submittedName>
        <fullName evidence="2">Uncharacterized protein</fullName>
    </submittedName>
</protein>
<organism evidence="2 3">
    <name type="scientific">Bdellovibrio bacteriovorus (strain ATCC 15356 / DSM 50701 / NCIMB 9529 / HD100)</name>
    <dbReference type="NCBI Taxonomy" id="264462"/>
    <lineage>
        <taxon>Bacteria</taxon>
        <taxon>Pseudomonadati</taxon>
        <taxon>Bdellovibrionota</taxon>
        <taxon>Bdellovibrionia</taxon>
        <taxon>Bdellovibrionales</taxon>
        <taxon>Pseudobdellovibrionaceae</taxon>
        <taxon>Bdellovibrio</taxon>
    </lineage>
</organism>
<dbReference type="KEGG" id="bba:Bd3706"/>
<keyword evidence="3" id="KW-1185">Reference proteome</keyword>
<dbReference type="AlphaFoldDB" id="Q6MH52"/>
<accession>Q6MH52</accession>
<feature type="region of interest" description="Disordered" evidence="1">
    <location>
        <begin position="108"/>
        <end position="131"/>
    </location>
</feature>
<sequence>MEFLLISEEFLVGIPAKWGLVMRNFMVIIFMLAFSCSGYSEETTTKVPVPEGFGTMEMEGMPAELSKKAKSKVTFSSSCIDITGRTIKEGEAGYETCLSDVKLKSLNNSKADNSKSQNSGPQMNMNFNVGD</sequence>
<evidence type="ECO:0000313" key="3">
    <source>
        <dbReference type="Proteomes" id="UP000008080"/>
    </source>
</evidence>
<proteinExistence type="predicted"/>
<evidence type="ECO:0000256" key="1">
    <source>
        <dbReference type="SAM" id="MobiDB-lite"/>
    </source>
</evidence>
<name>Q6MH52_BDEBA</name>
<dbReference type="EMBL" id="BX842656">
    <property type="protein sequence ID" value="CAE81075.1"/>
    <property type="molecule type" value="Genomic_DNA"/>
</dbReference>
<reference evidence="2 3" key="1">
    <citation type="journal article" date="2004" name="Science">
        <title>A predator unmasked: life cycle of Bdellovibrio bacteriovorus from a genomic perspective.</title>
        <authorList>
            <person name="Rendulic S."/>
            <person name="Jagtap P."/>
            <person name="Rosinus A."/>
            <person name="Eppinger M."/>
            <person name="Baar C."/>
            <person name="Lanz C."/>
            <person name="Keller H."/>
            <person name="Lambert C."/>
            <person name="Evans K.J."/>
            <person name="Goesmann A."/>
            <person name="Meyer F."/>
            <person name="Sockett R.E."/>
            <person name="Schuster S.C."/>
        </authorList>
    </citation>
    <scope>NUCLEOTIDE SEQUENCE [LARGE SCALE GENOMIC DNA]</scope>
    <source>
        <strain evidence="3">ATCC 15356 / DSM 50701 / NCIMB 9529 / HD100</strain>
    </source>
</reference>